<keyword evidence="6 8" id="KW-0408">Iron</keyword>
<evidence type="ECO:0000313" key="10">
    <source>
        <dbReference type="EMBL" id="ACI25368.2"/>
    </source>
</evidence>
<feature type="binding site" description="axial binding residue" evidence="8">
    <location>
        <position position="445"/>
    </location>
    <ligand>
        <name>heme</name>
        <dbReference type="ChEBI" id="CHEBI:30413"/>
    </ligand>
    <ligandPart>
        <name>Fe</name>
        <dbReference type="ChEBI" id="CHEBI:18248"/>
    </ligandPart>
</feature>
<protein>
    <submittedName>
        <fullName evidence="10">CYP4CC1</fullName>
    </submittedName>
</protein>
<dbReference type="Gene3D" id="1.10.630.10">
    <property type="entry name" value="Cytochrome P450"/>
    <property type="match status" value="1"/>
</dbReference>
<evidence type="ECO:0000256" key="3">
    <source>
        <dbReference type="ARBA" id="ARBA00022617"/>
    </source>
</evidence>
<keyword evidence="7 9" id="KW-0503">Monooxygenase</keyword>
<dbReference type="Pfam" id="PF00067">
    <property type="entry name" value="p450"/>
    <property type="match status" value="1"/>
</dbReference>
<comment type="similarity">
    <text evidence="2 9">Belongs to the cytochrome P450 family.</text>
</comment>
<dbReference type="PROSITE" id="PS00086">
    <property type="entry name" value="CYTOCHROME_P450"/>
    <property type="match status" value="1"/>
</dbReference>
<evidence type="ECO:0000256" key="5">
    <source>
        <dbReference type="ARBA" id="ARBA00023002"/>
    </source>
</evidence>
<dbReference type="InterPro" id="IPR050196">
    <property type="entry name" value="Cytochrome_P450_Monoox"/>
</dbReference>
<evidence type="ECO:0000256" key="7">
    <source>
        <dbReference type="ARBA" id="ARBA00023033"/>
    </source>
</evidence>
<evidence type="ECO:0000256" key="8">
    <source>
        <dbReference type="PIRSR" id="PIRSR602401-1"/>
    </source>
</evidence>
<dbReference type="GO" id="GO:0004497">
    <property type="term" value="F:monooxygenase activity"/>
    <property type="evidence" value="ECO:0007669"/>
    <property type="project" value="UniProtKB-KW"/>
</dbReference>
<comment type="cofactor">
    <cofactor evidence="1 8">
        <name>heme</name>
        <dbReference type="ChEBI" id="CHEBI:30413"/>
    </cofactor>
</comment>
<proteinExistence type="evidence at transcript level"/>
<dbReference type="InterPro" id="IPR036396">
    <property type="entry name" value="Cyt_P450_sf"/>
</dbReference>
<sequence length="504" mass="58875">MIFYVIVTTILLLLYIKYRLTIRHLVVVDTMFPGPTCLPIIGNALMLRGTSEDFYKRFTETCFYYRRSFRVWIAHRLFIACLYPEDAEVILGNNFEITKADVYEFLLPWIGDGLITSTGKKWRTHRKMLTPAFHFRILEEFTKVFNKNGKIFCEVLSKIPENKIFDVYEYVKMYAMDNICETAMSVSINAQKNPNSAYIRAVKDMCTVAFKRMRTLWLRSDFLFRMSPWAKVHDDALSLIHSQTRDVIKKRKQELERNPDLRLTMENDNFSIKGKLAFLDILLHAAQEYRLTDEDIREEVDTFMFEGHDTITSAISFAMYYISRDQEVQKKILQETESIFRGEDREPTVKDFGAMKYLETVIKETLRLHPSVPFIARKISQDFQIDMKAYAPRGAEVLVVIAALHRNPYQWEKWDQFYPEHFLPEATQKRHPYSFVPFSAGPRNCIGQKFAMIEMKSVLSKVVKEFELIPSPHPEHAIREVPDLILTSGTGMHVGLRKRISGAA</sequence>
<evidence type="ECO:0000256" key="6">
    <source>
        <dbReference type="ARBA" id="ARBA00023004"/>
    </source>
</evidence>
<dbReference type="GO" id="GO:0016705">
    <property type="term" value="F:oxidoreductase activity, acting on paired donors, with incorporation or reduction of molecular oxygen"/>
    <property type="evidence" value="ECO:0007669"/>
    <property type="project" value="InterPro"/>
</dbReference>
<dbReference type="PANTHER" id="PTHR24291">
    <property type="entry name" value="CYTOCHROME P450 FAMILY 4"/>
    <property type="match status" value="1"/>
</dbReference>
<keyword evidence="3 8" id="KW-0349">Heme</keyword>
<dbReference type="PRINTS" id="PR00463">
    <property type="entry name" value="EP450I"/>
</dbReference>
<evidence type="ECO:0000256" key="9">
    <source>
        <dbReference type="RuleBase" id="RU000461"/>
    </source>
</evidence>
<name>B6DEP0_LIPBO</name>
<accession>B6DEP0</accession>
<keyword evidence="4 8" id="KW-0479">Metal-binding</keyword>
<dbReference type="AlphaFoldDB" id="B6DEP0"/>
<dbReference type="GO" id="GO:0020037">
    <property type="term" value="F:heme binding"/>
    <property type="evidence" value="ECO:0007669"/>
    <property type="project" value="InterPro"/>
</dbReference>
<evidence type="ECO:0000256" key="4">
    <source>
        <dbReference type="ARBA" id="ARBA00022723"/>
    </source>
</evidence>
<keyword evidence="5 9" id="KW-0560">Oxidoreductase</keyword>
<dbReference type="InterPro" id="IPR002401">
    <property type="entry name" value="Cyt_P450_E_grp-I"/>
</dbReference>
<dbReference type="SUPFAM" id="SSF48264">
    <property type="entry name" value="Cytochrome P450"/>
    <property type="match status" value="1"/>
</dbReference>
<evidence type="ECO:0000256" key="2">
    <source>
        <dbReference type="ARBA" id="ARBA00010617"/>
    </source>
</evidence>
<dbReference type="PRINTS" id="PR00385">
    <property type="entry name" value="P450"/>
</dbReference>
<dbReference type="InterPro" id="IPR017972">
    <property type="entry name" value="Cyt_P450_CS"/>
</dbReference>
<dbReference type="PANTHER" id="PTHR24291:SF187">
    <property type="entry name" value="CYTOCHROME P450 4AE1-RELATED"/>
    <property type="match status" value="1"/>
</dbReference>
<dbReference type="InterPro" id="IPR001128">
    <property type="entry name" value="Cyt_P450"/>
</dbReference>
<dbReference type="GO" id="GO:0005506">
    <property type="term" value="F:iron ion binding"/>
    <property type="evidence" value="ECO:0007669"/>
    <property type="project" value="InterPro"/>
</dbReference>
<reference evidence="10" key="2">
    <citation type="journal article" date="2012" name="J. Econ. Entomol.">
        <title>Transcription and induction profiles of three novel P450 genes in Liposcelis bostrychophila (Psocoptera: Liposcelididae).</title>
        <authorList>
            <person name="Jiang H.B."/>
            <person name="Dou W."/>
            <person name="Tang P.A."/>
            <person name="Wang J.J."/>
        </authorList>
    </citation>
    <scope>NUCLEOTIDE SEQUENCE</scope>
</reference>
<organism evidence="10">
    <name type="scientific">Liposcelis bostrychophila</name>
    <name type="common">Booklouse</name>
    <dbReference type="NCBI Taxonomy" id="185214"/>
    <lineage>
        <taxon>Eukaryota</taxon>
        <taxon>Metazoa</taxon>
        <taxon>Ecdysozoa</taxon>
        <taxon>Arthropoda</taxon>
        <taxon>Hexapoda</taxon>
        <taxon>Insecta</taxon>
        <taxon>Pterygota</taxon>
        <taxon>Neoptera</taxon>
        <taxon>Paraneoptera</taxon>
        <taxon>Psocodea</taxon>
        <taxon>Troctomorpha</taxon>
        <taxon>Liposcelidetae</taxon>
        <taxon>Liposcelididae</taxon>
        <taxon>Liposcelis</taxon>
    </lineage>
</organism>
<reference evidence="10" key="1">
    <citation type="submission" date="2009-02" db="EMBL/GenBank/DDBJ databases">
        <title>Molecular cloning and sequence analysis of CYP4 gene from Liposcelis bostrychophila.</title>
        <authorList>
            <person name="Jiang H."/>
            <person name="Wang J."/>
            <person name="Tang P."/>
            <person name="Xu Y."/>
            <person name="An F."/>
        </authorList>
    </citation>
    <scope>NUCLEOTIDE SEQUENCE</scope>
</reference>
<dbReference type="EMBL" id="EU979549">
    <property type="protein sequence ID" value="ACI25368.2"/>
    <property type="molecule type" value="mRNA"/>
</dbReference>
<dbReference type="CDD" id="cd20628">
    <property type="entry name" value="CYP4"/>
    <property type="match status" value="1"/>
</dbReference>
<evidence type="ECO:0000256" key="1">
    <source>
        <dbReference type="ARBA" id="ARBA00001971"/>
    </source>
</evidence>